<dbReference type="InterPro" id="IPR039448">
    <property type="entry name" value="Beta_helix"/>
</dbReference>
<feature type="chain" id="PRO_5024858671" description="Right handed beta helix domain-containing protein" evidence="1">
    <location>
        <begin position="29"/>
        <end position="355"/>
    </location>
</feature>
<gene>
    <name evidence="3" type="ORF">FNH09_22635</name>
</gene>
<dbReference type="Gene3D" id="2.160.20.10">
    <property type="entry name" value="Single-stranded right-handed beta-helix, Pectin lyase-like"/>
    <property type="match status" value="1"/>
</dbReference>
<comment type="caution">
    <text evidence="3">The sequence shown here is derived from an EMBL/GenBank/DDBJ whole genome shotgun (WGS) entry which is preliminary data.</text>
</comment>
<evidence type="ECO:0000313" key="3">
    <source>
        <dbReference type="EMBL" id="MPY33936.1"/>
    </source>
</evidence>
<evidence type="ECO:0000259" key="2">
    <source>
        <dbReference type="Pfam" id="PF13229"/>
    </source>
</evidence>
<keyword evidence="4" id="KW-1185">Reference proteome</keyword>
<proteinExistence type="predicted"/>
<evidence type="ECO:0000256" key="1">
    <source>
        <dbReference type="SAM" id="SignalP"/>
    </source>
</evidence>
<organism evidence="3 4">
    <name type="scientific">Streptomyces adustus</name>
    <dbReference type="NCBI Taxonomy" id="1609272"/>
    <lineage>
        <taxon>Bacteria</taxon>
        <taxon>Bacillati</taxon>
        <taxon>Actinomycetota</taxon>
        <taxon>Actinomycetes</taxon>
        <taxon>Kitasatosporales</taxon>
        <taxon>Streptomycetaceae</taxon>
        <taxon>Streptomyces</taxon>
    </lineage>
</organism>
<dbReference type="EMBL" id="VJZD01000093">
    <property type="protein sequence ID" value="MPY33936.1"/>
    <property type="molecule type" value="Genomic_DNA"/>
</dbReference>
<protein>
    <recommendedName>
        <fullName evidence="2">Right handed beta helix domain-containing protein</fullName>
    </recommendedName>
</protein>
<dbReference type="Proteomes" id="UP000325849">
    <property type="component" value="Unassembled WGS sequence"/>
</dbReference>
<keyword evidence="1" id="KW-0732">Signal</keyword>
<feature type="domain" description="Right handed beta helix" evidence="2">
    <location>
        <begin position="99"/>
        <end position="238"/>
    </location>
</feature>
<feature type="signal peptide" evidence="1">
    <location>
        <begin position="1"/>
        <end position="28"/>
    </location>
</feature>
<dbReference type="OrthoDB" id="339817at2"/>
<dbReference type="InterPro" id="IPR006626">
    <property type="entry name" value="PbH1"/>
</dbReference>
<reference evidence="3 4" key="1">
    <citation type="submission" date="2019-07" db="EMBL/GenBank/DDBJ databases">
        <title>New species of Amycolatopsis and Streptomyces.</title>
        <authorList>
            <person name="Duangmal K."/>
            <person name="Teo W.F.A."/>
            <person name="Lipun K."/>
        </authorList>
    </citation>
    <scope>NUCLEOTIDE SEQUENCE [LARGE SCALE GENOMIC DNA]</scope>
    <source>
        <strain evidence="3 4">NBRC 109810</strain>
    </source>
</reference>
<dbReference type="InterPro" id="IPR011050">
    <property type="entry name" value="Pectin_lyase_fold/virulence"/>
</dbReference>
<dbReference type="InterPro" id="IPR012334">
    <property type="entry name" value="Pectin_lyas_fold"/>
</dbReference>
<dbReference type="Pfam" id="PF13229">
    <property type="entry name" value="Beta_helix"/>
    <property type="match status" value="2"/>
</dbReference>
<dbReference type="RefSeq" id="WP_152890865.1">
    <property type="nucleotide sequence ID" value="NZ_VJZD01000093.1"/>
</dbReference>
<dbReference type="AlphaFoldDB" id="A0A5N8VGH5"/>
<dbReference type="SUPFAM" id="SSF51126">
    <property type="entry name" value="Pectin lyase-like"/>
    <property type="match status" value="1"/>
</dbReference>
<dbReference type="SMART" id="SM00710">
    <property type="entry name" value="PbH1"/>
    <property type="match status" value="6"/>
</dbReference>
<sequence length="355" mass="38080">MKRKHIGYLGCTALVIASGLAGIPTAGAASSIHVVRPGQSIQKAVDAARSGDVIYIRPGTYRESVRITKSHLTLRGSGALTVLKPTLNKKRAINGCAAAGNGICVEGTAARPVVDTRIRGLVLSGFKKNGLWASGTDRLSVRHVTSEKNGTWGFAEELSVRSLFAHNVARKNGESGLFLSNTVRTEAGAINTRGTVVRNNRLTGNRIGITVRRLRNVTIKNNDVDRNCGGMFVVGDENKPRTGNILVRRNYVHDNNAYCPKTARLPFIQGAGIVLTGIERSVVERNEIHHNVGKSPFSGGVVLFKSVVGAPNQNNIIRRNVLIGNSTADLANRDTGKGNKFARNTCRRSLPAGMC</sequence>
<accession>A0A5N8VGH5</accession>
<feature type="domain" description="Right handed beta helix" evidence="2">
    <location>
        <begin position="243"/>
        <end position="327"/>
    </location>
</feature>
<evidence type="ECO:0000313" key="4">
    <source>
        <dbReference type="Proteomes" id="UP000325849"/>
    </source>
</evidence>
<name>A0A5N8VGH5_9ACTN</name>